<dbReference type="GeneID" id="100374164"/>
<comment type="similarity">
    <text evidence="1">Belongs to the CutA family.</text>
</comment>
<dbReference type="PANTHER" id="PTHR23419">
    <property type="entry name" value="DIVALENT CATION TOLERANCE CUTA-RELATED"/>
    <property type="match status" value="1"/>
</dbReference>
<dbReference type="InterPro" id="IPR011322">
    <property type="entry name" value="N-reg_PII-like_a/b"/>
</dbReference>
<name>A0ABM0GNJ6_SACKO</name>
<organism evidence="2 3">
    <name type="scientific">Saccoglossus kowalevskii</name>
    <name type="common">Acorn worm</name>
    <dbReference type="NCBI Taxonomy" id="10224"/>
    <lineage>
        <taxon>Eukaryota</taxon>
        <taxon>Metazoa</taxon>
        <taxon>Hemichordata</taxon>
        <taxon>Enteropneusta</taxon>
        <taxon>Harrimaniidae</taxon>
        <taxon>Saccoglossus</taxon>
    </lineage>
</organism>
<dbReference type="RefSeq" id="XP_002733889.2">
    <property type="nucleotide sequence ID" value="XM_002733843.2"/>
</dbReference>
<proteinExistence type="inferred from homology"/>
<evidence type="ECO:0000256" key="1">
    <source>
        <dbReference type="ARBA" id="ARBA00010169"/>
    </source>
</evidence>
<accession>A0ABM0GNJ6</accession>
<dbReference type="InterPro" id="IPR004323">
    <property type="entry name" value="Ion_tolerance_CutA"/>
</dbReference>
<evidence type="ECO:0000313" key="2">
    <source>
        <dbReference type="Proteomes" id="UP000694865"/>
    </source>
</evidence>
<dbReference type="SUPFAM" id="SSF54913">
    <property type="entry name" value="GlnB-like"/>
    <property type="match status" value="1"/>
</dbReference>
<gene>
    <name evidence="3" type="primary">LOC100374164</name>
</gene>
<keyword evidence="2" id="KW-1185">Reference proteome</keyword>
<dbReference type="Proteomes" id="UP000694865">
    <property type="component" value="Unplaced"/>
</dbReference>
<evidence type="ECO:0000313" key="3">
    <source>
        <dbReference type="RefSeq" id="XP_002733889.2"/>
    </source>
</evidence>
<protein>
    <submittedName>
        <fullName evidence="3">Protein CutA homolog</fullName>
    </submittedName>
</protein>
<dbReference type="Gene3D" id="3.30.70.120">
    <property type="match status" value="1"/>
</dbReference>
<dbReference type="PANTHER" id="PTHR23419:SF8">
    <property type="entry name" value="FI09726P"/>
    <property type="match status" value="1"/>
</dbReference>
<sequence>MKHAAILGIICLSMSSVFWTGRRVLYAMASASYNSGLHSAAFVTCPDLDVAKKLARGLLEKELVACVNVIPGITSMYRWEGKIEEDNEVLLMIKTRTSKVPDVSTYVRENHPFDTAEVISMQIDQGNPPYLKWITDSVPSTEKNIFEKDFLL</sequence>
<dbReference type="InterPro" id="IPR015867">
    <property type="entry name" value="N-reg_PII/ATP_PRibTrfase_C"/>
</dbReference>
<reference evidence="3" key="1">
    <citation type="submission" date="2025-08" db="UniProtKB">
        <authorList>
            <consortium name="RefSeq"/>
        </authorList>
    </citation>
    <scope>IDENTIFICATION</scope>
    <source>
        <tissue evidence="3">Testes</tissue>
    </source>
</reference>
<dbReference type="Pfam" id="PF03091">
    <property type="entry name" value="CutA1"/>
    <property type="match status" value="1"/>
</dbReference>